<keyword evidence="3" id="KW-0378">Hydrolase</keyword>
<evidence type="ECO:0000256" key="1">
    <source>
        <dbReference type="SAM" id="Phobius"/>
    </source>
</evidence>
<feature type="transmembrane region" description="Helical" evidence="1">
    <location>
        <begin position="599"/>
        <end position="618"/>
    </location>
</feature>
<feature type="transmembrane region" description="Helical" evidence="1">
    <location>
        <begin position="541"/>
        <end position="562"/>
    </location>
</feature>
<dbReference type="InterPro" id="IPR011621">
    <property type="entry name" value="Metal-dep_PHydrolase_7TM_intra"/>
</dbReference>
<evidence type="ECO:0000313" key="3">
    <source>
        <dbReference type="EMBL" id="GCL42713.1"/>
    </source>
</evidence>
<feature type="transmembrane region" description="Helical" evidence="1">
    <location>
        <begin position="664"/>
        <end position="683"/>
    </location>
</feature>
<feature type="transmembrane region" description="Helical" evidence="1">
    <location>
        <begin position="509"/>
        <end position="529"/>
    </location>
</feature>
<dbReference type="Pfam" id="PF01966">
    <property type="entry name" value="HD"/>
    <property type="match status" value="1"/>
</dbReference>
<reference evidence="4" key="1">
    <citation type="submission" date="2019-02" db="EMBL/GenBank/DDBJ databases">
        <title>Draft genome sequence of Dolichospermum planctonicum NIES-80.</title>
        <authorList>
            <person name="Yamaguchi H."/>
            <person name="Suzuki S."/>
            <person name="Kawachi M."/>
        </authorList>
    </citation>
    <scope>NUCLEOTIDE SEQUENCE [LARGE SCALE GENOMIC DNA]</scope>
    <source>
        <strain evidence="4">NIES-80</strain>
    </source>
</reference>
<proteinExistence type="predicted"/>
<dbReference type="EMBL" id="BJCF01000025">
    <property type="protein sequence ID" value="GCL42713.1"/>
    <property type="molecule type" value="Genomic_DNA"/>
</dbReference>
<dbReference type="PANTHER" id="PTHR36442">
    <property type="entry name" value="CYCLIC-DI-AMP PHOSPHODIESTERASE PGPH"/>
    <property type="match status" value="1"/>
</dbReference>
<keyword evidence="1" id="KW-1133">Transmembrane helix</keyword>
<keyword evidence="1" id="KW-0812">Transmembrane</keyword>
<dbReference type="InterPro" id="IPR006675">
    <property type="entry name" value="HDIG_dom"/>
</dbReference>
<gene>
    <name evidence="3" type="ORF">NIES80_24200</name>
</gene>
<accession>A0A480AG82</accession>
<protein>
    <submittedName>
        <fullName evidence="3">7TM receptor with intracellular metal dependent phosphohydrolase</fullName>
    </submittedName>
</protein>
<dbReference type="Pfam" id="PF07697">
    <property type="entry name" value="7TMR-HDED"/>
    <property type="match status" value="1"/>
</dbReference>
<dbReference type="Proteomes" id="UP000299367">
    <property type="component" value="Unassembled WGS sequence"/>
</dbReference>
<evidence type="ECO:0000259" key="2">
    <source>
        <dbReference type="SMART" id="SM00471"/>
    </source>
</evidence>
<dbReference type="InterPro" id="IPR011624">
    <property type="entry name" value="Metal-dep_PHydrolase_7TM_extra"/>
</dbReference>
<dbReference type="InterPro" id="IPR006674">
    <property type="entry name" value="HD_domain"/>
</dbReference>
<organism evidence="3 4">
    <name type="scientific">Dolichospermum planctonicum</name>
    <dbReference type="NCBI Taxonomy" id="136072"/>
    <lineage>
        <taxon>Bacteria</taxon>
        <taxon>Bacillati</taxon>
        <taxon>Cyanobacteriota</taxon>
        <taxon>Cyanophyceae</taxon>
        <taxon>Nostocales</taxon>
        <taxon>Aphanizomenonaceae</taxon>
        <taxon>Dolichospermum</taxon>
    </lineage>
</organism>
<dbReference type="CDD" id="cd00077">
    <property type="entry name" value="HDc"/>
    <property type="match status" value="1"/>
</dbReference>
<dbReference type="Gene3D" id="1.10.3210.10">
    <property type="entry name" value="Hypothetical protein af1432"/>
    <property type="match status" value="1"/>
</dbReference>
<dbReference type="PANTHER" id="PTHR36442:SF1">
    <property type="entry name" value="CYCLIC-DI-AMP PHOSPHODIESTERASE PGPH"/>
    <property type="match status" value="1"/>
</dbReference>
<dbReference type="InterPro" id="IPR003607">
    <property type="entry name" value="HD/PDEase_dom"/>
</dbReference>
<dbReference type="InterPro" id="IPR052722">
    <property type="entry name" value="PgpH_phosphodiesterase"/>
</dbReference>
<evidence type="ECO:0000313" key="4">
    <source>
        <dbReference type="Proteomes" id="UP000299367"/>
    </source>
</evidence>
<dbReference type="GO" id="GO:0016787">
    <property type="term" value="F:hydrolase activity"/>
    <property type="evidence" value="ECO:0007669"/>
    <property type="project" value="UniProtKB-KW"/>
</dbReference>
<feature type="domain" description="HD/PDEase" evidence="2">
    <location>
        <begin position="712"/>
        <end position="874"/>
    </location>
</feature>
<keyword evidence="1" id="KW-0472">Membrane</keyword>
<feature type="transmembrane region" description="Helical" evidence="1">
    <location>
        <begin position="638"/>
        <end position="659"/>
    </location>
</feature>
<feature type="transmembrane region" description="Helical" evidence="1">
    <location>
        <begin position="568"/>
        <end position="592"/>
    </location>
</feature>
<comment type="caution">
    <text evidence="3">The sequence shown here is derived from an EMBL/GenBank/DDBJ whole genome shotgun (WGS) entry which is preliminary data.</text>
</comment>
<dbReference type="NCBIfam" id="TIGR00277">
    <property type="entry name" value="HDIG"/>
    <property type="match status" value="1"/>
</dbReference>
<sequence length="933" mass="104342">MYLLVLVSKKVSVKCKLLSLPKLSCYAAKLYNQNMARYCGGGIQRPSSVQVLSAIIIQIKCSTADDLAWERRIYLGYFAEGKMKTQRFLQSLRQQLRQWQGQYKALFRKGKYHQKLHKHFFKNILLYLSANNHQGKQGKHRQTQRLTAKLVTRESGIDTVIFRWVHQKRSSTILVLAIFLLTSVIGSDFYNQPRMKVGSIALQTFIAPYTDNIEDKEETELQRKAAIDNSAPVLMIDNQINQQIHARLEKILGISNEIRSIVGIFPFLNSSILSPYVQSYLRSFPELEWQKLIGILDSNRQQNTKKQNSKPQLSLSNGVSDEAAFLQALSELEAYQFMTTESNFSALITQISQVRKRYNQGIEKASQIETGEEVKQVYTAPVLLALSDNDWAKTQTGIRKSAERIITQGIAAGLPKSILHNAVSLQVQLSVPSEAESLAKKVLLAVLQPNLKQDIEQTKKQAQILAREIPSVMFPVKKGEIIVRKGEKITQLKFEILAHYRLIGHQVNWLGLTVLVAVVTVAIWVFVWLERKSHNYLRQRDRLLVLLLTLTVPGVLALGLPYTTWSAIGLLLGSFYGPTIGVMVAGLLALILPITVDTNILVLLAGAVGGMLSAYVAHRLRSREELALLGVVTALTQGGIYLLLKIFTGGVFGSGWYIIQEAGLFALSGWAWSIVALGLSPYLETLFDVITPIRLAELANPNRPLLKRLATEAPGTFQHTLLVATLAEAAAKQLGCNVELVRAGTLYHDIGKMHDPLGFIENQIGSPNKHETEIKDPWKSAEIIKKHVTEGLVMAKKHSLPTAIQAFIPEHQGTMAIAYFYHQAQQIAQENPQIVVNKADFCYDGPIPQSRETGIVMLADSCEAALRSLKNATPDKALNMLNNILRAKWQDEQLIASGLTREEMPKIAQIFVDVWQQFHHKRIAYPKSKAADS</sequence>
<name>A0A480AG82_9CYAN</name>
<dbReference type="Pfam" id="PF07698">
    <property type="entry name" value="7TM-7TMR_HD"/>
    <property type="match status" value="1"/>
</dbReference>
<dbReference type="SMART" id="SM00471">
    <property type="entry name" value="HDc"/>
    <property type="match status" value="1"/>
</dbReference>
<dbReference type="SUPFAM" id="SSF109604">
    <property type="entry name" value="HD-domain/PDEase-like"/>
    <property type="match status" value="1"/>
</dbReference>
<keyword evidence="3" id="KW-0675">Receptor</keyword>
<dbReference type="AlphaFoldDB" id="A0A480AG82"/>